<dbReference type="PANTHER" id="PTHR30404">
    <property type="entry name" value="N-ACETYLMURAMOYL-L-ALANINE AMIDASE"/>
    <property type="match status" value="1"/>
</dbReference>
<evidence type="ECO:0000256" key="2">
    <source>
        <dbReference type="ARBA" id="ARBA00011901"/>
    </source>
</evidence>
<dbReference type="EMBL" id="SSMQ01000041">
    <property type="protein sequence ID" value="TKD01205.1"/>
    <property type="molecule type" value="Genomic_DNA"/>
</dbReference>
<protein>
    <recommendedName>
        <fullName evidence="2">N-acetylmuramoyl-L-alanine amidase</fullName>
        <ecNumber evidence="2">3.5.1.28</ecNumber>
    </recommendedName>
</protein>
<comment type="caution">
    <text evidence="5">The sequence shown here is derived from an EMBL/GenBank/DDBJ whole genome shotgun (WGS) entry which is preliminary data.</text>
</comment>
<keyword evidence="3" id="KW-0378">Hydrolase</keyword>
<proteinExistence type="predicted"/>
<dbReference type="OrthoDB" id="9180606at2"/>
<evidence type="ECO:0000256" key="1">
    <source>
        <dbReference type="ARBA" id="ARBA00001561"/>
    </source>
</evidence>
<gene>
    <name evidence="5" type="ORF">E8A74_31895</name>
</gene>
<evidence type="ECO:0000313" key="6">
    <source>
        <dbReference type="Proteomes" id="UP000309215"/>
    </source>
</evidence>
<dbReference type="InterPro" id="IPR002508">
    <property type="entry name" value="MurNAc-LAA_cat"/>
</dbReference>
<dbReference type="GO" id="GO:0009253">
    <property type="term" value="P:peptidoglycan catabolic process"/>
    <property type="evidence" value="ECO:0007669"/>
    <property type="project" value="InterPro"/>
</dbReference>
<evidence type="ECO:0000259" key="4">
    <source>
        <dbReference type="SMART" id="SM00646"/>
    </source>
</evidence>
<dbReference type="CDD" id="cd02696">
    <property type="entry name" value="MurNAc-LAA"/>
    <property type="match status" value="1"/>
</dbReference>
<dbReference type="EC" id="3.5.1.28" evidence="2"/>
<dbReference type="Gene3D" id="3.40.630.40">
    <property type="entry name" value="Zn-dependent exopeptidases"/>
    <property type="match status" value="1"/>
</dbReference>
<sequence length="243" mass="25751">MATVTSEQQQAIAGAQADGNAVQSCAIIVVIDPGHGDRLKAKNPVDPGAVSGTIYESNIALDVAKKLKSKLEAKTDCIKAVYLTREGEITDVLPRLKWRVAIAKEKKANIFISLHLDAAGATASGQSVLYHPSYAHSKTLASTLSGRAKIIKTRGAKSRDNLYVINLKYFGPETKASVLIELGFITNDADRNACMTQGDAIAQEIADGVADFALANKAIFSATPAKAAQTPANVPIPKPRPKQ</sequence>
<dbReference type="RefSeq" id="WP_136932897.1">
    <property type="nucleotide sequence ID" value="NZ_SSMQ01000041.1"/>
</dbReference>
<accession>A0A4U1J275</accession>
<name>A0A4U1J275_9BACT</name>
<dbReference type="SUPFAM" id="SSF53187">
    <property type="entry name" value="Zn-dependent exopeptidases"/>
    <property type="match status" value="1"/>
</dbReference>
<dbReference type="PANTHER" id="PTHR30404:SF0">
    <property type="entry name" value="N-ACETYLMURAMOYL-L-ALANINE AMIDASE AMIC"/>
    <property type="match status" value="1"/>
</dbReference>
<dbReference type="SMART" id="SM00646">
    <property type="entry name" value="Ami_3"/>
    <property type="match status" value="1"/>
</dbReference>
<dbReference type="AlphaFoldDB" id="A0A4U1J275"/>
<dbReference type="Proteomes" id="UP000309215">
    <property type="component" value="Unassembled WGS sequence"/>
</dbReference>
<evidence type="ECO:0000313" key="5">
    <source>
        <dbReference type="EMBL" id="TKD01205.1"/>
    </source>
</evidence>
<reference evidence="5 6" key="1">
    <citation type="submission" date="2019-04" db="EMBL/GenBank/DDBJ databases">
        <authorList>
            <person name="Li Y."/>
            <person name="Wang J."/>
        </authorList>
    </citation>
    <scope>NUCLEOTIDE SEQUENCE [LARGE SCALE GENOMIC DNA]</scope>
    <source>
        <strain evidence="5 6">DSM 14668</strain>
    </source>
</reference>
<evidence type="ECO:0000256" key="3">
    <source>
        <dbReference type="ARBA" id="ARBA00022801"/>
    </source>
</evidence>
<feature type="domain" description="MurNAc-LAA" evidence="4">
    <location>
        <begin position="100"/>
        <end position="210"/>
    </location>
</feature>
<comment type="catalytic activity">
    <reaction evidence="1">
        <text>Hydrolyzes the link between N-acetylmuramoyl residues and L-amino acid residues in certain cell-wall glycopeptides.</text>
        <dbReference type="EC" id="3.5.1.28"/>
    </reaction>
</comment>
<dbReference type="GO" id="GO:0030288">
    <property type="term" value="C:outer membrane-bounded periplasmic space"/>
    <property type="evidence" value="ECO:0007669"/>
    <property type="project" value="TreeGrafter"/>
</dbReference>
<keyword evidence="6" id="KW-1185">Reference proteome</keyword>
<organism evidence="5 6">
    <name type="scientific">Polyangium fumosum</name>
    <dbReference type="NCBI Taxonomy" id="889272"/>
    <lineage>
        <taxon>Bacteria</taxon>
        <taxon>Pseudomonadati</taxon>
        <taxon>Myxococcota</taxon>
        <taxon>Polyangia</taxon>
        <taxon>Polyangiales</taxon>
        <taxon>Polyangiaceae</taxon>
        <taxon>Polyangium</taxon>
    </lineage>
</organism>
<dbReference type="Pfam" id="PF01520">
    <property type="entry name" value="Amidase_3"/>
    <property type="match status" value="1"/>
</dbReference>
<dbReference type="GO" id="GO:0008745">
    <property type="term" value="F:N-acetylmuramoyl-L-alanine amidase activity"/>
    <property type="evidence" value="ECO:0007669"/>
    <property type="project" value="UniProtKB-EC"/>
</dbReference>
<dbReference type="InterPro" id="IPR050695">
    <property type="entry name" value="N-acetylmuramoyl_amidase_3"/>
</dbReference>